<dbReference type="Proteomes" id="UP001054945">
    <property type="component" value="Unassembled WGS sequence"/>
</dbReference>
<organism evidence="1 2">
    <name type="scientific">Caerostris extrusa</name>
    <name type="common">Bark spider</name>
    <name type="synonym">Caerostris bankana</name>
    <dbReference type="NCBI Taxonomy" id="172846"/>
    <lineage>
        <taxon>Eukaryota</taxon>
        <taxon>Metazoa</taxon>
        <taxon>Ecdysozoa</taxon>
        <taxon>Arthropoda</taxon>
        <taxon>Chelicerata</taxon>
        <taxon>Arachnida</taxon>
        <taxon>Araneae</taxon>
        <taxon>Araneomorphae</taxon>
        <taxon>Entelegynae</taxon>
        <taxon>Araneoidea</taxon>
        <taxon>Araneidae</taxon>
        <taxon>Caerostris</taxon>
    </lineage>
</organism>
<name>A0AAV4WLF9_CAEEX</name>
<accession>A0AAV4WLF9</accession>
<sequence>MERRFPKDPEICELSKQFMRKFINLEHMKITDDHSDQTPGHAKFYLPHHFVSKNSTTTKFRAVFDGSCKTENSISLNEMLAVRGKRDIFEMLLDFRIGNFAITTDITKNVLAGNG</sequence>
<dbReference type="EMBL" id="BPLR01016244">
    <property type="protein sequence ID" value="GIY82383.1"/>
    <property type="molecule type" value="Genomic_DNA"/>
</dbReference>
<reference evidence="1 2" key="1">
    <citation type="submission" date="2021-06" db="EMBL/GenBank/DDBJ databases">
        <title>Caerostris extrusa draft genome.</title>
        <authorList>
            <person name="Kono N."/>
            <person name="Arakawa K."/>
        </authorList>
    </citation>
    <scope>NUCLEOTIDE SEQUENCE [LARGE SCALE GENOMIC DNA]</scope>
</reference>
<evidence type="ECO:0000313" key="2">
    <source>
        <dbReference type="Proteomes" id="UP001054945"/>
    </source>
</evidence>
<dbReference type="AlphaFoldDB" id="A0AAV4WLF9"/>
<keyword evidence="2" id="KW-1185">Reference proteome</keyword>
<evidence type="ECO:0000313" key="1">
    <source>
        <dbReference type="EMBL" id="GIY82383.1"/>
    </source>
</evidence>
<gene>
    <name evidence="1" type="ORF">CEXT_637191</name>
</gene>
<proteinExistence type="predicted"/>
<protein>
    <submittedName>
        <fullName evidence="1">Uncharacterized protein</fullName>
    </submittedName>
</protein>
<comment type="caution">
    <text evidence="1">The sequence shown here is derived from an EMBL/GenBank/DDBJ whole genome shotgun (WGS) entry which is preliminary data.</text>
</comment>